<feature type="chain" id="PRO_5040478761" evidence="1">
    <location>
        <begin position="19"/>
        <end position="130"/>
    </location>
</feature>
<proteinExistence type="predicted"/>
<keyword evidence="1" id="KW-0732">Signal</keyword>
<dbReference type="EMBL" id="CP086354">
    <property type="protein sequence ID" value="UNI14869.1"/>
    <property type="molecule type" value="Genomic_DNA"/>
</dbReference>
<accession>A0A9Q8V7H9</accession>
<feature type="signal peptide" evidence="1">
    <location>
        <begin position="1"/>
        <end position="18"/>
    </location>
</feature>
<keyword evidence="3" id="KW-1185">Reference proteome</keyword>
<evidence type="ECO:0000313" key="3">
    <source>
        <dbReference type="Proteomes" id="UP000829364"/>
    </source>
</evidence>
<dbReference type="RefSeq" id="XP_047838350.1">
    <property type="nucleotide sequence ID" value="XM_047982386.1"/>
</dbReference>
<dbReference type="AlphaFoldDB" id="A0A9Q8V7H9"/>
<dbReference type="KEGG" id="ptkz:JDV02_001453"/>
<evidence type="ECO:0000313" key="2">
    <source>
        <dbReference type="EMBL" id="UNI14869.1"/>
    </source>
</evidence>
<gene>
    <name evidence="2" type="ORF">JDV02_001453</name>
</gene>
<evidence type="ECO:0000256" key="1">
    <source>
        <dbReference type="SAM" id="SignalP"/>
    </source>
</evidence>
<sequence>MAFLSGLLLLARLDWIGYFFFFEPHASHDQSILLAINLYAALAQPNDTAATSDQLLTHQTMTLGHSRQIGGPFDSENSIDSSLICDSTSERAFWNFVLVGIFLEANEYTLVAWCASAFDCERTVLGTAAR</sequence>
<dbReference type="GeneID" id="72063416"/>
<reference evidence="2" key="1">
    <citation type="submission" date="2021-11" db="EMBL/GenBank/DDBJ databases">
        <title>Purpureocillium_takamizusanense_genome.</title>
        <authorList>
            <person name="Nguyen N.-H."/>
        </authorList>
    </citation>
    <scope>NUCLEOTIDE SEQUENCE</scope>
    <source>
        <strain evidence="2">PT3</strain>
    </source>
</reference>
<dbReference type="Proteomes" id="UP000829364">
    <property type="component" value="Chromosome 1"/>
</dbReference>
<protein>
    <submittedName>
        <fullName evidence="2">Uncharacterized protein</fullName>
    </submittedName>
</protein>
<name>A0A9Q8V7H9_9HYPO</name>
<organism evidence="2 3">
    <name type="scientific">Purpureocillium takamizusanense</name>
    <dbReference type="NCBI Taxonomy" id="2060973"/>
    <lineage>
        <taxon>Eukaryota</taxon>
        <taxon>Fungi</taxon>
        <taxon>Dikarya</taxon>
        <taxon>Ascomycota</taxon>
        <taxon>Pezizomycotina</taxon>
        <taxon>Sordariomycetes</taxon>
        <taxon>Hypocreomycetidae</taxon>
        <taxon>Hypocreales</taxon>
        <taxon>Ophiocordycipitaceae</taxon>
        <taxon>Purpureocillium</taxon>
    </lineage>
</organism>